<dbReference type="AlphaFoldDB" id="A0A8T0A126"/>
<evidence type="ECO:0000313" key="1">
    <source>
        <dbReference type="EMBL" id="KAF7639751.1"/>
    </source>
</evidence>
<keyword evidence="2" id="KW-1185">Reference proteome</keyword>
<proteinExistence type="predicted"/>
<sequence length="70" mass="7823">MAGNSAPPMLINCFGSHYAEMKEDLEFFKKAFDHESALQRGVIQPHSGVDEEYDLACNEVASCESHINDF</sequence>
<comment type="caution">
    <text evidence="1">The sequence shown here is derived from an EMBL/GenBank/DDBJ whole genome shotgun (WGS) entry which is preliminary data.</text>
</comment>
<dbReference type="EMBL" id="JABEBT010000003">
    <property type="protein sequence ID" value="KAF7639751.1"/>
    <property type="molecule type" value="Genomic_DNA"/>
</dbReference>
<dbReference type="OrthoDB" id="10252754at2759"/>
<protein>
    <submittedName>
        <fullName evidence="1">DNA mismatch repair protein</fullName>
    </submittedName>
</protein>
<reference evidence="1" key="1">
    <citation type="journal article" date="2020" name="Ecol. Evol.">
        <title>Genome structure and content of the rice root-knot nematode (Meloidogyne graminicola).</title>
        <authorList>
            <person name="Phan N.T."/>
            <person name="Danchin E.G.J."/>
            <person name="Klopp C."/>
            <person name="Perfus-Barbeoch L."/>
            <person name="Kozlowski D.K."/>
            <person name="Koutsovoulos G.D."/>
            <person name="Lopez-Roques C."/>
            <person name="Bouchez O."/>
            <person name="Zahm M."/>
            <person name="Besnard G."/>
            <person name="Bellafiore S."/>
        </authorList>
    </citation>
    <scope>NUCLEOTIDE SEQUENCE</scope>
    <source>
        <strain evidence="1">VN-18</strain>
    </source>
</reference>
<gene>
    <name evidence="1" type="ORF">Mgra_00000672</name>
</gene>
<accession>A0A8T0A126</accession>
<dbReference type="Proteomes" id="UP000605970">
    <property type="component" value="Unassembled WGS sequence"/>
</dbReference>
<name>A0A8T0A126_9BILA</name>
<evidence type="ECO:0000313" key="2">
    <source>
        <dbReference type="Proteomes" id="UP000605970"/>
    </source>
</evidence>
<organism evidence="1 2">
    <name type="scientific">Meloidogyne graminicola</name>
    <dbReference type="NCBI Taxonomy" id="189291"/>
    <lineage>
        <taxon>Eukaryota</taxon>
        <taxon>Metazoa</taxon>
        <taxon>Ecdysozoa</taxon>
        <taxon>Nematoda</taxon>
        <taxon>Chromadorea</taxon>
        <taxon>Rhabditida</taxon>
        <taxon>Tylenchina</taxon>
        <taxon>Tylenchomorpha</taxon>
        <taxon>Tylenchoidea</taxon>
        <taxon>Meloidogynidae</taxon>
        <taxon>Meloidogyninae</taxon>
        <taxon>Meloidogyne</taxon>
    </lineage>
</organism>
<dbReference type="Gene3D" id="1.10.1420.10">
    <property type="match status" value="1"/>
</dbReference>